<protein>
    <submittedName>
        <fullName evidence="1">Uncharacterized protein</fullName>
    </submittedName>
</protein>
<organism evidence="1 2">
    <name type="scientific">Vibrio chagasii</name>
    <dbReference type="NCBI Taxonomy" id="170679"/>
    <lineage>
        <taxon>Bacteria</taxon>
        <taxon>Pseudomonadati</taxon>
        <taxon>Pseudomonadota</taxon>
        <taxon>Gammaproteobacteria</taxon>
        <taxon>Vibrionales</taxon>
        <taxon>Vibrionaceae</taxon>
        <taxon>Vibrio</taxon>
    </lineage>
</organism>
<sequence length="151" mass="17303">MDVTLVTGVTLIDFLNKSLETLKLVQKDKPDSLELQLHLATLTQQLSLTMVEASQLQGILAQKNEEIRQLKIKLNERDTIKYNSKTEMYWADNDDSPYCTRCYENDEKYIHLTFNPAEPDQHSNGMFIPGNDASYSCKACSSTYTKVDRKD</sequence>
<name>A0A2S7VMZ1_9VIBR</name>
<proteinExistence type="predicted"/>
<accession>A0A2S7VMZ1</accession>
<comment type="caution">
    <text evidence="1">The sequence shown here is derived from an EMBL/GenBank/DDBJ whole genome shotgun (WGS) entry which is preliminary data.</text>
</comment>
<gene>
    <name evidence="1" type="ORF">BTO10_01455</name>
</gene>
<dbReference type="Proteomes" id="UP000238707">
    <property type="component" value="Unassembled WGS sequence"/>
</dbReference>
<evidence type="ECO:0000313" key="1">
    <source>
        <dbReference type="EMBL" id="PQJ63516.1"/>
    </source>
</evidence>
<dbReference type="AlphaFoldDB" id="A0A2S7VMZ1"/>
<keyword evidence="2" id="KW-1185">Reference proteome</keyword>
<evidence type="ECO:0000313" key="2">
    <source>
        <dbReference type="Proteomes" id="UP000238707"/>
    </source>
</evidence>
<reference evidence="1 2" key="1">
    <citation type="submission" date="2016-12" db="EMBL/GenBank/DDBJ databases">
        <title>Diversity of luminous bacteria.</title>
        <authorList>
            <person name="Yoshizawa S."/>
            <person name="Kogure K."/>
        </authorList>
    </citation>
    <scope>NUCLEOTIDE SEQUENCE [LARGE SCALE GENOMIC DNA]</scope>
    <source>
        <strain evidence="1 2">LC2-408</strain>
    </source>
</reference>
<dbReference type="RefSeq" id="WP_105023305.1">
    <property type="nucleotide sequence ID" value="NZ_MSCI01000001.1"/>
</dbReference>
<dbReference type="EMBL" id="MSCI01000001">
    <property type="protein sequence ID" value="PQJ63516.1"/>
    <property type="molecule type" value="Genomic_DNA"/>
</dbReference>